<keyword evidence="2" id="KW-1185">Reference proteome</keyword>
<dbReference type="HOGENOM" id="CLU_1728328_0_0_6"/>
<evidence type="ECO:0000313" key="1">
    <source>
        <dbReference type="EMBL" id="ABU77287.1"/>
    </source>
</evidence>
<dbReference type="InterPro" id="IPR025562">
    <property type="entry name" value="Tae4"/>
</dbReference>
<dbReference type="EMBL" id="CP000783">
    <property type="protein sequence ID" value="ABU77287.1"/>
    <property type="molecule type" value="Genomic_DNA"/>
</dbReference>
<sequence>MVKGDDGLNYWLRVKELKQELFKLFGNADFSLKYPEQLPPATIEDITSSETYANNHFDEYYRRKSYAENNFLSKINNKTGIIVFDVIGWGDATGHFTLWNKGKLLYVGGVPEENDPTSAAYYVWHLEPRYDAYKHEMYLVETTAAFFWELK</sequence>
<accession>A7MFB3</accession>
<proteinExistence type="predicted"/>
<dbReference type="AlphaFoldDB" id="A7MFB3"/>
<reference evidence="1 2" key="1">
    <citation type="journal article" date="2010" name="PLoS ONE">
        <title>Genome sequence of Cronobacter sakazakii BAA-894 and comparative genomic hybridization analysis with other Cronobacter species.</title>
        <authorList>
            <person name="Kucerova E."/>
            <person name="Clifton S.W."/>
            <person name="Xia X.Q."/>
            <person name="Long F."/>
            <person name="Porwollik S."/>
            <person name="Fulton L."/>
            <person name="Fronick C."/>
            <person name="Minx P."/>
            <person name="Kyung K."/>
            <person name="Warren W."/>
            <person name="Fulton R."/>
            <person name="Feng D."/>
            <person name="Wollam A."/>
            <person name="Shah N."/>
            <person name="Bhonagiri V."/>
            <person name="Nash W.E."/>
            <person name="Hallsworth-Pepin K."/>
            <person name="Wilson R.K."/>
            <person name="McClelland M."/>
            <person name="Forsythe S.J."/>
        </authorList>
    </citation>
    <scope>NUCLEOTIDE SEQUENCE [LARGE SCALE GENOMIC DNA]</scope>
    <source>
        <strain evidence="1 2">ATCC BAA-894</strain>
    </source>
</reference>
<organism evidence="1 2">
    <name type="scientific">Cronobacter sakazakii (strain ATCC BAA-894)</name>
    <name type="common">Enterobacter sakazakii</name>
    <dbReference type="NCBI Taxonomy" id="290339"/>
    <lineage>
        <taxon>Bacteria</taxon>
        <taxon>Pseudomonadati</taxon>
        <taxon>Pseudomonadota</taxon>
        <taxon>Gammaproteobacteria</taxon>
        <taxon>Enterobacterales</taxon>
        <taxon>Enterobacteriaceae</taxon>
        <taxon>Cronobacter</taxon>
    </lineage>
</organism>
<dbReference type="Proteomes" id="UP000000260">
    <property type="component" value="Chromosome"/>
</dbReference>
<gene>
    <name evidence="1" type="ordered locus">ESA_02036</name>
</gene>
<name>A7MFB3_CROS8</name>
<protein>
    <submittedName>
        <fullName evidence="1">Uncharacterized protein</fullName>
    </submittedName>
</protein>
<dbReference type="Gene3D" id="3.90.1720.70">
    <property type="match status" value="1"/>
</dbReference>
<dbReference type="KEGG" id="esa:ESA_02036"/>
<evidence type="ECO:0000313" key="2">
    <source>
        <dbReference type="Proteomes" id="UP000000260"/>
    </source>
</evidence>
<dbReference type="Pfam" id="PF14113">
    <property type="entry name" value="Tae4"/>
    <property type="match status" value="1"/>
</dbReference>